<feature type="transmembrane region" description="Helical" evidence="1">
    <location>
        <begin position="104"/>
        <end position="123"/>
    </location>
</feature>
<dbReference type="AlphaFoldDB" id="A0A9J6E8G6"/>
<evidence type="ECO:0008006" key="4">
    <source>
        <dbReference type="Google" id="ProtNLM"/>
    </source>
</evidence>
<accession>A0A9J6E8G6</accession>
<dbReference type="EMBL" id="JABSTU010000005">
    <property type="protein sequence ID" value="KAH8030416.1"/>
    <property type="molecule type" value="Genomic_DNA"/>
</dbReference>
<keyword evidence="1" id="KW-1133">Transmembrane helix</keyword>
<reference evidence="2" key="2">
    <citation type="submission" date="2021-09" db="EMBL/GenBank/DDBJ databases">
        <authorList>
            <person name="Jia N."/>
            <person name="Wang J."/>
            <person name="Shi W."/>
            <person name="Du L."/>
            <person name="Sun Y."/>
            <person name="Zhan W."/>
            <person name="Jiang J."/>
            <person name="Wang Q."/>
            <person name="Zhang B."/>
            <person name="Ji P."/>
            <person name="Sakyi L.B."/>
            <person name="Cui X."/>
            <person name="Yuan T."/>
            <person name="Jiang B."/>
            <person name="Yang W."/>
            <person name="Lam T.T.-Y."/>
            <person name="Chang Q."/>
            <person name="Ding S."/>
            <person name="Wang X."/>
            <person name="Zhu J."/>
            <person name="Ruan X."/>
            <person name="Zhao L."/>
            <person name="Wei J."/>
            <person name="Que T."/>
            <person name="Du C."/>
            <person name="Cheng J."/>
            <person name="Dai P."/>
            <person name="Han X."/>
            <person name="Huang E."/>
            <person name="Gao Y."/>
            <person name="Liu J."/>
            <person name="Shao H."/>
            <person name="Ye R."/>
            <person name="Li L."/>
            <person name="Wei W."/>
            <person name="Wang X."/>
            <person name="Wang C."/>
            <person name="Huo Q."/>
            <person name="Li W."/>
            <person name="Guo W."/>
            <person name="Chen H."/>
            <person name="Chen S."/>
            <person name="Zhou L."/>
            <person name="Zhou L."/>
            <person name="Ni X."/>
            <person name="Tian J."/>
            <person name="Zhou Y."/>
            <person name="Sheng Y."/>
            <person name="Liu T."/>
            <person name="Pan Y."/>
            <person name="Xia L."/>
            <person name="Li J."/>
            <person name="Zhao F."/>
            <person name="Cao W."/>
        </authorList>
    </citation>
    <scope>NUCLEOTIDE SEQUENCE</scope>
    <source>
        <strain evidence="2">Rmic-2018</strain>
        <tissue evidence="2">Larvae</tissue>
    </source>
</reference>
<name>A0A9J6E8G6_RHIMP</name>
<gene>
    <name evidence="2" type="ORF">HPB51_006848</name>
</gene>
<keyword evidence="1" id="KW-0472">Membrane</keyword>
<comment type="caution">
    <text evidence="2">The sequence shown here is derived from an EMBL/GenBank/DDBJ whole genome shotgun (WGS) entry which is preliminary data.</text>
</comment>
<dbReference type="Proteomes" id="UP000821866">
    <property type="component" value="Chromosome 3"/>
</dbReference>
<evidence type="ECO:0000313" key="3">
    <source>
        <dbReference type="Proteomes" id="UP000821866"/>
    </source>
</evidence>
<protein>
    <recommendedName>
        <fullName evidence="4">Gustatory receptor</fullName>
    </recommendedName>
</protein>
<keyword evidence="3" id="KW-1185">Reference proteome</keyword>
<proteinExistence type="predicted"/>
<feature type="transmembrane region" description="Helical" evidence="1">
    <location>
        <begin position="143"/>
        <end position="164"/>
    </location>
</feature>
<sequence>MAHPPEIFISSVGKRSAANFYDRYAMSARTNGSSSIVVGPKRVFAVDVAPTPGDMHGSPKVDQHERAPYSNMVRSFALQARLCRLCGCCFIKDFLAKPPRSPRIVWLHWYTLYAAACFAFYVWFEIDVVTRDAIELSDTHRLFTKSLLVLLHVVIIVKASGNFLTMALGCRKMLDFFTAAARFEKDMNVPSCKCCAQRHFFWYDLAGILTLAVYFVSYTVALLHQEQKVDRHGEEWTLREIVDRACSVFAAVLFFVYDSVNFIALRRTAEVLVVYVTHLKETIEDYTGDKTVPCDVEAAQKVQTIRLHLCTVQELKDSINGVLQISVVISSVGLLLVTCISLFTVITEGLQRTELWIAIGYSAFNSYEFLRLAQVSQSLSNGMAGSIITYTVILVQTSPDLEATAGCGPDTSLTTAALSI</sequence>
<feature type="transmembrane region" description="Helical" evidence="1">
    <location>
        <begin position="322"/>
        <end position="343"/>
    </location>
</feature>
<reference evidence="2" key="1">
    <citation type="journal article" date="2020" name="Cell">
        <title>Large-Scale Comparative Analyses of Tick Genomes Elucidate Their Genetic Diversity and Vector Capacities.</title>
        <authorList>
            <consortium name="Tick Genome and Microbiome Consortium (TIGMIC)"/>
            <person name="Jia N."/>
            <person name="Wang J."/>
            <person name="Shi W."/>
            <person name="Du L."/>
            <person name="Sun Y."/>
            <person name="Zhan W."/>
            <person name="Jiang J.F."/>
            <person name="Wang Q."/>
            <person name="Zhang B."/>
            <person name="Ji P."/>
            <person name="Bell-Sakyi L."/>
            <person name="Cui X.M."/>
            <person name="Yuan T.T."/>
            <person name="Jiang B.G."/>
            <person name="Yang W.F."/>
            <person name="Lam T.T."/>
            <person name="Chang Q.C."/>
            <person name="Ding S.J."/>
            <person name="Wang X.J."/>
            <person name="Zhu J.G."/>
            <person name="Ruan X.D."/>
            <person name="Zhao L."/>
            <person name="Wei J.T."/>
            <person name="Ye R.Z."/>
            <person name="Que T.C."/>
            <person name="Du C.H."/>
            <person name="Zhou Y.H."/>
            <person name="Cheng J.X."/>
            <person name="Dai P.F."/>
            <person name="Guo W.B."/>
            <person name="Han X.H."/>
            <person name="Huang E.J."/>
            <person name="Li L.F."/>
            <person name="Wei W."/>
            <person name="Gao Y.C."/>
            <person name="Liu J.Z."/>
            <person name="Shao H.Z."/>
            <person name="Wang X."/>
            <person name="Wang C.C."/>
            <person name="Yang T.C."/>
            <person name="Huo Q.B."/>
            <person name="Li W."/>
            <person name="Chen H.Y."/>
            <person name="Chen S.E."/>
            <person name="Zhou L.G."/>
            <person name="Ni X.B."/>
            <person name="Tian J.H."/>
            <person name="Sheng Y."/>
            <person name="Liu T."/>
            <person name="Pan Y.S."/>
            <person name="Xia L.Y."/>
            <person name="Li J."/>
            <person name="Zhao F."/>
            <person name="Cao W.C."/>
        </authorList>
    </citation>
    <scope>NUCLEOTIDE SEQUENCE</scope>
    <source>
        <strain evidence="2">Rmic-2018</strain>
    </source>
</reference>
<evidence type="ECO:0000256" key="1">
    <source>
        <dbReference type="SAM" id="Phobius"/>
    </source>
</evidence>
<dbReference type="VEuPathDB" id="VectorBase:LOC119163925"/>
<keyword evidence="1" id="KW-0812">Transmembrane</keyword>
<feature type="transmembrane region" description="Helical" evidence="1">
    <location>
        <begin position="200"/>
        <end position="221"/>
    </location>
</feature>
<organism evidence="2 3">
    <name type="scientific">Rhipicephalus microplus</name>
    <name type="common">Cattle tick</name>
    <name type="synonym">Boophilus microplus</name>
    <dbReference type="NCBI Taxonomy" id="6941"/>
    <lineage>
        <taxon>Eukaryota</taxon>
        <taxon>Metazoa</taxon>
        <taxon>Ecdysozoa</taxon>
        <taxon>Arthropoda</taxon>
        <taxon>Chelicerata</taxon>
        <taxon>Arachnida</taxon>
        <taxon>Acari</taxon>
        <taxon>Parasitiformes</taxon>
        <taxon>Ixodida</taxon>
        <taxon>Ixodoidea</taxon>
        <taxon>Ixodidae</taxon>
        <taxon>Rhipicephalinae</taxon>
        <taxon>Rhipicephalus</taxon>
        <taxon>Boophilus</taxon>
    </lineage>
</organism>
<evidence type="ECO:0000313" key="2">
    <source>
        <dbReference type="EMBL" id="KAH8030416.1"/>
    </source>
</evidence>